<keyword evidence="1" id="KW-0812">Transmembrane</keyword>
<evidence type="ECO:0000256" key="1">
    <source>
        <dbReference type="SAM" id="Phobius"/>
    </source>
</evidence>
<dbReference type="EMBL" id="BARS01011828">
    <property type="protein sequence ID" value="GAF94190.1"/>
    <property type="molecule type" value="Genomic_DNA"/>
</dbReference>
<feature type="transmembrane region" description="Helical" evidence="1">
    <location>
        <begin position="136"/>
        <end position="160"/>
    </location>
</feature>
<accession>X0V0K3</accession>
<dbReference type="AlphaFoldDB" id="X0V0K3"/>
<protein>
    <submittedName>
        <fullName evidence="2">Uncharacterized protein</fullName>
    </submittedName>
</protein>
<evidence type="ECO:0000313" key="2">
    <source>
        <dbReference type="EMBL" id="GAF94190.1"/>
    </source>
</evidence>
<keyword evidence="1" id="KW-0472">Membrane</keyword>
<keyword evidence="1" id="KW-1133">Transmembrane helix</keyword>
<comment type="caution">
    <text evidence="2">The sequence shown here is derived from an EMBL/GenBank/DDBJ whole genome shotgun (WGS) entry which is preliminary data.</text>
</comment>
<gene>
    <name evidence="2" type="ORF">S01H1_21357</name>
</gene>
<name>X0V0K3_9ZZZZ</name>
<proteinExistence type="predicted"/>
<feature type="non-terminal residue" evidence="2">
    <location>
        <position position="1"/>
    </location>
</feature>
<organism evidence="2">
    <name type="scientific">marine sediment metagenome</name>
    <dbReference type="NCBI Taxonomy" id="412755"/>
    <lineage>
        <taxon>unclassified sequences</taxon>
        <taxon>metagenomes</taxon>
        <taxon>ecological metagenomes</taxon>
    </lineage>
</organism>
<sequence>AESIEHYRTDYSDGYGELIIEFNIDNYNEERYYWAISCHFTSSGAVEIVGIKQLNYTVDIGGSIIRSSDYDWDPPLEQFLLEPVTVVRLTKNDIISLTGIVEVQYISNSINQTETHNFVLRIIVPMGSQDVFNLQILSNFVFFFWILAFPVFPILLNYFIKPSFGVPLDEEVIKKQKKYFDFIRKTKEKQS</sequence>
<reference evidence="2" key="1">
    <citation type="journal article" date="2014" name="Front. Microbiol.">
        <title>High frequency of phylogenetically diverse reductive dehalogenase-homologous genes in deep subseafloor sedimentary metagenomes.</title>
        <authorList>
            <person name="Kawai M."/>
            <person name="Futagami T."/>
            <person name="Toyoda A."/>
            <person name="Takaki Y."/>
            <person name="Nishi S."/>
            <person name="Hori S."/>
            <person name="Arai W."/>
            <person name="Tsubouchi T."/>
            <person name="Morono Y."/>
            <person name="Uchiyama I."/>
            <person name="Ito T."/>
            <person name="Fujiyama A."/>
            <person name="Inagaki F."/>
            <person name="Takami H."/>
        </authorList>
    </citation>
    <scope>NUCLEOTIDE SEQUENCE</scope>
    <source>
        <strain evidence="2">Expedition CK06-06</strain>
    </source>
</reference>